<protein>
    <submittedName>
        <fullName evidence="3">PaaI family thioesterase</fullName>
        <ecNumber evidence="3">3.1.2.-</ecNumber>
    </submittedName>
</protein>
<dbReference type="RefSeq" id="WP_270919663.1">
    <property type="nucleotide sequence ID" value="NZ_CP127247.1"/>
</dbReference>
<sequence>MGDKTQLARQFIEVIPHAQELGLVLQSIGNGMAEISMPYDVKLIGDPDTGVIHGGAVSALMDTCCGAAVMCHPDAPGGTATIDLRIEYMRPATPGQTILTKATCHHISRNVAFVRAVAMDDDRDRPVATATAAFSVEAKF</sequence>
<evidence type="ECO:0000313" key="4">
    <source>
        <dbReference type="Proteomes" id="UP001238334"/>
    </source>
</evidence>
<reference evidence="3 4" key="1">
    <citation type="submission" date="2023-06" db="EMBL/GenBank/DDBJ databases">
        <title>Parasedimentitalea psychrophila sp. nov., a psychrophilic bacterium isolated from deep-sea sediment.</title>
        <authorList>
            <person name="Li A."/>
        </authorList>
    </citation>
    <scope>NUCLEOTIDE SEQUENCE [LARGE SCALE GENOMIC DNA]</scope>
    <source>
        <strain evidence="3 4">QS115</strain>
    </source>
</reference>
<dbReference type="Proteomes" id="UP001238334">
    <property type="component" value="Chromosome"/>
</dbReference>
<dbReference type="PANTHER" id="PTHR43240">
    <property type="entry name" value="1,4-DIHYDROXY-2-NAPHTHOYL-COA THIOESTERASE 1"/>
    <property type="match status" value="1"/>
</dbReference>
<dbReference type="InterPro" id="IPR006683">
    <property type="entry name" value="Thioestr_dom"/>
</dbReference>
<evidence type="ECO:0000256" key="1">
    <source>
        <dbReference type="ARBA" id="ARBA00022801"/>
    </source>
</evidence>
<evidence type="ECO:0000313" key="3">
    <source>
        <dbReference type="EMBL" id="WIY25324.1"/>
    </source>
</evidence>
<gene>
    <name evidence="3" type="ORF">QPJ95_23085</name>
</gene>
<dbReference type="NCBIfam" id="TIGR00369">
    <property type="entry name" value="unchar_dom_1"/>
    <property type="match status" value="1"/>
</dbReference>
<organism evidence="3 4">
    <name type="scientific">Parasedimentitalea psychrophila</name>
    <dbReference type="NCBI Taxonomy" id="2997337"/>
    <lineage>
        <taxon>Bacteria</taxon>
        <taxon>Pseudomonadati</taxon>
        <taxon>Pseudomonadota</taxon>
        <taxon>Alphaproteobacteria</taxon>
        <taxon>Rhodobacterales</taxon>
        <taxon>Paracoccaceae</taxon>
        <taxon>Parasedimentitalea</taxon>
    </lineage>
</organism>
<dbReference type="Gene3D" id="3.10.129.10">
    <property type="entry name" value="Hotdog Thioesterase"/>
    <property type="match status" value="1"/>
</dbReference>
<keyword evidence="1 3" id="KW-0378">Hydrolase</keyword>
<evidence type="ECO:0000259" key="2">
    <source>
        <dbReference type="Pfam" id="PF03061"/>
    </source>
</evidence>
<feature type="domain" description="Thioesterase" evidence="2">
    <location>
        <begin position="50"/>
        <end position="124"/>
    </location>
</feature>
<dbReference type="PANTHER" id="PTHR43240:SF7">
    <property type="entry name" value="BLR7284 PROTEIN"/>
    <property type="match status" value="1"/>
</dbReference>
<dbReference type="AlphaFoldDB" id="A0A9Y2L1U7"/>
<dbReference type="Pfam" id="PF03061">
    <property type="entry name" value="4HBT"/>
    <property type="match status" value="1"/>
</dbReference>
<dbReference type="GO" id="GO:0005829">
    <property type="term" value="C:cytosol"/>
    <property type="evidence" value="ECO:0007669"/>
    <property type="project" value="TreeGrafter"/>
</dbReference>
<dbReference type="CDD" id="cd03443">
    <property type="entry name" value="PaaI_thioesterase"/>
    <property type="match status" value="1"/>
</dbReference>
<dbReference type="InterPro" id="IPR003736">
    <property type="entry name" value="PAAI_dom"/>
</dbReference>
<name>A0A9Y2L1U7_9RHOB</name>
<dbReference type="EC" id="3.1.2.-" evidence="3"/>
<keyword evidence="4" id="KW-1185">Reference proteome</keyword>
<dbReference type="SUPFAM" id="SSF54637">
    <property type="entry name" value="Thioesterase/thiol ester dehydrase-isomerase"/>
    <property type="match status" value="1"/>
</dbReference>
<dbReference type="KEGG" id="ppso:QPJ95_23085"/>
<dbReference type="InterPro" id="IPR029069">
    <property type="entry name" value="HotDog_dom_sf"/>
</dbReference>
<proteinExistence type="predicted"/>
<dbReference type="EMBL" id="CP127247">
    <property type="protein sequence ID" value="WIY25324.1"/>
    <property type="molecule type" value="Genomic_DNA"/>
</dbReference>
<dbReference type="GO" id="GO:0061522">
    <property type="term" value="F:1,4-dihydroxy-2-naphthoyl-CoA thioesterase activity"/>
    <property type="evidence" value="ECO:0007669"/>
    <property type="project" value="TreeGrafter"/>
</dbReference>
<accession>A0A9Y2L1U7</accession>